<dbReference type="AlphaFoldDB" id="A0A1N6U0T4"/>
<protein>
    <submittedName>
        <fullName evidence="7">Cyanophycinase</fullName>
    </submittedName>
</protein>
<feature type="signal peptide" evidence="5">
    <location>
        <begin position="1"/>
        <end position="25"/>
    </location>
</feature>
<organism evidence="7 8">
    <name type="scientific">Aquipseudomonas alcaligenes</name>
    <name type="common">Pseudomonas alcaligenes</name>
    <dbReference type="NCBI Taxonomy" id="43263"/>
    <lineage>
        <taxon>Bacteria</taxon>
        <taxon>Pseudomonadati</taxon>
        <taxon>Pseudomonadota</taxon>
        <taxon>Gammaproteobacteria</taxon>
        <taxon>Pseudomonadales</taxon>
        <taxon>Pseudomonadaceae</taxon>
        <taxon>Aquipseudomonas</taxon>
    </lineage>
</organism>
<evidence type="ECO:0000256" key="5">
    <source>
        <dbReference type="SAM" id="SignalP"/>
    </source>
</evidence>
<evidence type="ECO:0000256" key="3">
    <source>
        <dbReference type="ARBA" id="ARBA00022801"/>
    </source>
</evidence>
<evidence type="ECO:0000256" key="1">
    <source>
        <dbReference type="ARBA" id="ARBA00006534"/>
    </source>
</evidence>
<name>A0A1N6U0T4_AQUAC</name>
<dbReference type="Proteomes" id="UP000185841">
    <property type="component" value="Unassembled WGS sequence"/>
</dbReference>
<dbReference type="InterPro" id="IPR005320">
    <property type="entry name" value="Peptidase_S51"/>
</dbReference>
<gene>
    <name evidence="7" type="ORF">SAMN05878282_105307</name>
</gene>
<evidence type="ECO:0000256" key="4">
    <source>
        <dbReference type="ARBA" id="ARBA00022825"/>
    </source>
</evidence>
<keyword evidence="5" id="KW-0732">Signal</keyword>
<dbReference type="InterPro" id="IPR001119">
    <property type="entry name" value="SLH_dom"/>
</dbReference>
<evidence type="ECO:0000256" key="2">
    <source>
        <dbReference type="ARBA" id="ARBA00022670"/>
    </source>
</evidence>
<evidence type="ECO:0000313" key="7">
    <source>
        <dbReference type="EMBL" id="SIQ59248.1"/>
    </source>
</evidence>
<dbReference type="Pfam" id="PF03575">
    <property type="entry name" value="Peptidase_S51"/>
    <property type="match status" value="1"/>
</dbReference>
<dbReference type="Gene3D" id="3.40.50.880">
    <property type="match status" value="1"/>
</dbReference>
<keyword evidence="3" id="KW-0378">Hydrolase</keyword>
<dbReference type="PANTHER" id="PTHR36175:SF1">
    <property type="entry name" value="CYANOPHYCINASE"/>
    <property type="match status" value="1"/>
</dbReference>
<dbReference type="SUPFAM" id="SSF52317">
    <property type="entry name" value="Class I glutamine amidotransferase-like"/>
    <property type="match status" value="1"/>
</dbReference>
<comment type="similarity">
    <text evidence="1">Belongs to the peptidase S51 family.</text>
</comment>
<evidence type="ECO:0000259" key="6">
    <source>
        <dbReference type="PROSITE" id="PS51272"/>
    </source>
</evidence>
<accession>A0A1N6U0T4</accession>
<dbReference type="EMBL" id="FTMP01000005">
    <property type="protein sequence ID" value="SIQ59248.1"/>
    <property type="molecule type" value="Genomic_DNA"/>
</dbReference>
<dbReference type="InterPro" id="IPR029062">
    <property type="entry name" value="Class_I_gatase-like"/>
</dbReference>
<reference evidence="7 8" key="1">
    <citation type="submission" date="2017-01" db="EMBL/GenBank/DDBJ databases">
        <authorList>
            <person name="Mah S.A."/>
            <person name="Swanson W.J."/>
            <person name="Moy G.W."/>
            <person name="Vacquier V.D."/>
        </authorList>
    </citation>
    <scope>NUCLEOTIDE SEQUENCE [LARGE SCALE GENOMIC DNA]</scope>
    <source>
        <strain evidence="7 8">RU36E</strain>
    </source>
</reference>
<dbReference type="Pfam" id="PF00395">
    <property type="entry name" value="SLH"/>
    <property type="match status" value="1"/>
</dbReference>
<dbReference type="GO" id="GO:0006508">
    <property type="term" value="P:proteolysis"/>
    <property type="evidence" value="ECO:0007669"/>
    <property type="project" value="UniProtKB-KW"/>
</dbReference>
<keyword evidence="4" id="KW-0720">Serine protease</keyword>
<dbReference type="PANTHER" id="PTHR36175">
    <property type="entry name" value="CYANOPHYCINASE"/>
    <property type="match status" value="1"/>
</dbReference>
<feature type="chain" id="PRO_5013178926" evidence="5">
    <location>
        <begin position="26"/>
        <end position="590"/>
    </location>
</feature>
<dbReference type="GO" id="GO:0008236">
    <property type="term" value="F:serine-type peptidase activity"/>
    <property type="evidence" value="ECO:0007669"/>
    <property type="project" value="UniProtKB-KW"/>
</dbReference>
<dbReference type="PROSITE" id="PS51272">
    <property type="entry name" value="SLH"/>
    <property type="match status" value="1"/>
</dbReference>
<sequence>MRMHAKSGALLAALILAGHAAPVLAEGHLLAVGGMLRASNSEVYEKLIELAGGRQQARIAIMPTASGSLGSSKRFQAELQALGVPAERISIVGIDKQNYQSTMNDAAVLKPLTEASAVWFVGGDQARIARALYNADGSESLTLKAVRGVFDRGGVVAGTSAGASILGATMPTAYGVVMDTLDFGVAARADQRGTALLKGAGLFKAGIIDQHFDQIEETSTGRAARMASYLVGQQPARGFGLDTNTALWVQPGGQLQVLGEGYLTVMDAAEARKEFGLYGTRLENVRLDMLGDGDRYDLGSGRIQPADGKAVISGGNEYLVGNQLLTDLSAVSAVSRAVLYGLADNTATRQVGLMTRYNPANGYHYGYRFVFSEAPGFQAHSRFHDSLTNYTVQNVRLDIAPVDAFLGDPARSSPNDAAASRWPEAVRAVAFRGLMTSDAANRFEPKRALTRYELANALQMTLAAEPALDQLPKLADVPAEHPLREQIEVVVSNGWLQAGGRFDGERAVSRGEWALACKALVERFQRESLQRQASLSDVGGLPAPMAEAAALLVGEGWIEAADGRFEPERPLTREEAAHSLARLIGLAQST</sequence>
<dbReference type="CDD" id="cd03145">
    <property type="entry name" value="GAT1_cyanophycinase"/>
    <property type="match status" value="1"/>
</dbReference>
<keyword evidence="2" id="KW-0645">Protease</keyword>
<evidence type="ECO:0000313" key="8">
    <source>
        <dbReference type="Proteomes" id="UP000185841"/>
    </source>
</evidence>
<feature type="domain" description="SLH" evidence="6">
    <location>
        <begin position="532"/>
        <end position="590"/>
    </location>
</feature>
<proteinExistence type="inferred from homology"/>